<organism evidence="5 6">
    <name type="scientific">Paracoccus rhizosphaerae</name>
    <dbReference type="NCBI Taxonomy" id="1133347"/>
    <lineage>
        <taxon>Bacteria</taxon>
        <taxon>Pseudomonadati</taxon>
        <taxon>Pseudomonadota</taxon>
        <taxon>Alphaproteobacteria</taxon>
        <taxon>Rhodobacterales</taxon>
        <taxon>Paracoccaceae</taxon>
        <taxon>Paracoccus</taxon>
    </lineage>
</organism>
<comment type="caution">
    <text evidence="5">The sequence shown here is derived from an EMBL/GenBank/DDBJ whole genome shotgun (WGS) entry which is preliminary data.</text>
</comment>
<dbReference type="SUPFAM" id="SSF51120">
    <property type="entry name" value="beta-Roll"/>
    <property type="match status" value="2"/>
</dbReference>
<dbReference type="Pfam" id="PF13403">
    <property type="entry name" value="Hint_2"/>
    <property type="match status" value="1"/>
</dbReference>
<gene>
    <name evidence="5" type="ORF">ACFFIZ_15765</name>
</gene>
<dbReference type="Proteomes" id="UP001589795">
    <property type="component" value="Unassembled WGS sequence"/>
</dbReference>
<reference evidence="5 6" key="1">
    <citation type="submission" date="2024-09" db="EMBL/GenBank/DDBJ databases">
        <authorList>
            <person name="Sun Q."/>
            <person name="Mori K."/>
        </authorList>
    </citation>
    <scope>NUCLEOTIDE SEQUENCE [LARGE SCALE GENOMIC DNA]</scope>
    <source>
        <strain evidence="5 6">CCM 7904</strain>
    </source>
</reference>
<sequence length="727" mass="73945">MAVNSSTTPASDRAQTINGTTSADTLSGGGGNDTILGGGGNDTLHGDQPLAGQWAYAVYSRDFGSTGNQASDIDNTSTGSQLLDRGYVNDFNVGTLAGGLLNLADPNDFGIVYRSTLNISAGGTYRFATSSDDGSRIIIRDAVGNIVRFNNTAANGGTLDYLNNDFHQGATQREATIQLPQGTYSIEVRYWENQGANVLNASIGGPGLTAPLRDLATDATIGVPPATAALAGDDLLDGGVGNDTLNGGAGDDRLLGGDGSDSLIGGSGNDTLDGGLGNDMMDGGEGSDRFALSGSFGSDTIIGGETGLDVDTIDASGLTAPATVTYANEGGSITSGGNTAAFSQIEIVTTGSGADTIDARANIGTATFNTGGGNDTITGGQGAETINAGDGDDVLNGGGGNDVLNGGAGNDTLAGGAGADTMTGGSGRDIFVAEGADTITDFTSGNADSTQNDFIDLTSFYNATTLTAWNAANPTQQYNTPLAWLKAQQASGVLSQAGGLRILNGGATVAGDALDGLSTGVNCFAAGTLIETAEGPRPVEALREGDLVMTADHGLQPLAWVGSRRIEADELAARPNLRPIRIAANALGAGVPARELVVSPQHRMVVSSRIVRRVAGAEQALVAAKHLTLLDGIDVADDLTSVEYFHMLFDRHQVVFAEGAATESLYVGPQARKSLPPAALAEIFEILPQLDVDGPATRPAPARVFLNGSAGRKLAERHLKNRVALYA</sequence>
<keyword evidence="2" id="KW-0964">Secreted</keyword>
<evidence type="ECO:0000256" key="3">
    <source>
        <dbReference type="SAM" id="MobiDB-lite"/>
    </source>
</evidence>
<name>A0ABV6CLU1_9RHOB</name>
<keyword evidence="6" id="KW-1185">Reference proteome</keyword>
<dbReference type="PROSITE" id="PS51820">
    <property type="entry name" value="PA14"/>
    <property type="match status" value="1"/>
</dbReference>
<dbReference type="EMBL" id="JBHLWQ010000145">
    <property type="protein sequence ID" value="MFC0201721.1"/>
    <property type="molecule type" value="Genomic_DNA"/>
</dbReference>
<dbReference type="PRINTS" id="PR00313">
    <property type="entry name" value="CABNDNGRPT"/>
</dbReference>
<dbReference type="InterPro" id="IPR037524">
    <property type="entry name" value="PA14/GLEYA"/>
</dbReference>
<accession>A0ABV6CLU1</accession>
<evidence type="ECO:0000313" key="5">
    <source>
        <dbReference type="EMBL" id="MFC0201721.1"/>
    </source>
</evidence>
<dbReference type="InterPro" id="IPR050557">
    <property type="entry name" value="RTX_toxin/Mannuronan_C5-epim"/>
</dbReference>
<feature type="region of interest" description="Disordered" evidence="3">
    <location>
        <begin position="1"/>
        <end position="43"/>
    </location>
</feature>
<feature type="compositionally biased region" description="Gly residues" evidence="3">
    <location>
        <begin position="27"/>
        <end position="41"/>
    </location>
</feature>
<evidence type="ECO:0000313" key="6">
    <source>
        <dbReference type="Proteomes" id="UP001589795"/>
    </source>
</evidence>
<dbReference type="InterPro" id="IPR018511">
    <property type="entry name" value="Hemolysin-typ_Ca-bd_CS"/>
</dbReference>
<feature type="compositionally biased region" description="Polar residues" evidence="3">
    <location>
        <begin position="1"/>
        <end position="25"/>
    </location>
</feature>
<dbReference type="InterPro" id="IPR001343">
    <property type="entry name" value="Hemolysn_Ca-bd"/>
</dbReference>
<dbReference type="InterPro" id="IPR036844">
    <property type="entry name" value="Hint_dom_sf"/>
</dbReference>
<dbReference type="Gene3D" id="2.170.16.10">
    <property type="entry name" value="Hedgehog/Intein (Hint) domain"/>
    <property type="match status" value="1"/>
</dbReference>
<dbReference type="Pfam" id="PF00353">
    <property type="entry name" value="HemolysinCabind"/>
    <property type="match status" value="4"/>
</dbReference>
<comment type="subcellular location">
    <subcellularLocation>
        <location evidence="1">Secreted</location>
    </subcellularLocation>
</comment>
<dbReference type="InterPro" id="IPR011049">
    <property type="entry name" value="Serralysin-like_metalloprot_C"/>
</dbReference>
<dbReference type="PROSITE" id="PS00330">
    <property type="entry name" value="HEMOLYSIN_CALCIUM"/>
    <property type="match status" value="5"/>
</dbReference>
<evidence type="ECO:0000256" key="2">
    <source>
        <dbReference type="ARBA" id="ARBA00022525"/>
    </source>
</evidence>
<dbReference type="InterPro" id="IPR028992">
    <property type="entry name" value="Hedgehog/Intein_dom"/>
</dbReference>
<evidence type="ECO:0000256" key="1">
    <source>
        <dbReference type="ARBA" id="ARBA00004613"/>
    </source>
</evidence>
<proteinExistence type="predicted"/>
<dbReference type="Gene3D" id="2.150.10.10">
    <property type="entry name" value="Serralysin-like metalloprotease, C-terminal"/>
    <property type="match status" value="3"/>
</dbReference>
<dbReference type="PANTHER" id="PTHR38340">
    <property type="entry name" value="S-LAYER PROTEIN"/>
    <property type="match status" value="1"/>
</dbReference>
<evidence type="ECO:0000259" key="4">
    <source>
        <dbReference type="PROSITE" id="PS51820"/>
    </source>
</evidence>
<dbReference type="SUPFAM" id="SSF51294">
    <property type="entry name" value="Hedgehog/intein (Hint) domain"/>
    <property type="match status" value="1"/>
</dbReference>
<dbReference type="RefSeq" id="WP_265507626.1">
    <property type="nucleotide sequence ID" value="NZ_JAOTBE010000038.1"/>
</dbReference>
<dbReference type="PANTHER" id="PTHR38340:SF1">
    <property type="entry name" value="S-LAYER PROTEIN"/>
    <property type="match status" value="1"/>
</dbReference>
<feature type="domain" description="PA14" evidence="4">
    <location>
        <begin position="63"/>
        <end position="227"/>
    </location>
</feature>
<protein>
    <submittedName>
        <fullName evidence="5">Hint domain-containing protein</fullName>
    </submittedName>
</protein>